<dbReference type="InterPro" id="IPR029753">
    <property type="entry name" value="D-isomer_DH_CS"/>
</dbReference>
<sequence>MVKVLVTPRSFGKYSSKPYDLLRENGIEIISNPNGNILDKSELKDLIRDVDGIIVGVDKLDEEILKEARKIKAISKYGVGTDNIDMNYCKANGIDVSVATGANSSAVADYAFTLMLGVARRIVEIDKGCRSGDWSKKISLDIYGKKLGILGLGAIGKAVAERAVGFNMKLYGYDIYKDEEIINKYNINFTSLDKIFKECDFISIHLPLTPKTYHLIDESLLKLAKNNLVIVNTARGGIIDEKALYQILKSKKIYGAGIDVFENEPAADSKLLELNNVIVGSHCAASSIGAVDKMSMIASENIINMLKKRGVI</sequence>
<dbReference type="EC" id="1.1.1.95" evidence="8"/>
<dbReference type="SUPFAM" id="SSF51735">
    <property type="entry name" value="NAD(P)-binding Rossmann-fold domains"/>
    <property type="match status" value="1"/>
</dbReference>
<evidence type="ECO:0000256" key="2">
    <source>
        <dbReference type="ARBA" id="ARBA00022605"/>
    </source>
</evidence>
<feature type="domain" description="D-isomer specific 2-hydroxyacid dehydrogenase NAD-binding" evidence="7">
    <location>
        <begin position="112"/>
        <end position="284"/>
    </location>
</feature>
<gene>
    <name evidence="8" type="primary">serA_2</name>
    <name evidence="8" type="ORF">CPAL_27180</name>
</gene>
<dbReference type="InterPro" id="IPR036291">
    <property type="entry name" value="NAD(P)-bd_dom_sf"/>
</dbReference>
<keyword evidence="9" id="KW-1185">Reference proteome</keyword>
<dbReference type="EMBL" id="PVXN01000069">
    <property type="protein sequence ID" value="PRR68817.1"/>
    <property type="molecule type" value="Genomic_DNA"/>
</dbReference>
<feature type="domain" description="D-isomer specific 2-hydroxyacid dehydrogenase catalytic" evidence="6">
    <location>
        <begin position="21"/>
        <end position="308"/>
    </location>
</feature>
<dbReference type="PROSITE" id="PS00671">
    <property type="entry name" value="D_2_HYDROXYACID_DH_3"/>
    <property type="match status" value="1"/>
</dbReference>
<dbReference type="SUPFAM" id="SSF52283">
    <property type="entry name" value="Formate/glycerate dehydrogenase catalytic domain-like"/>
    <property type="match status" value="1"/>
</dbReference>
<dbReference type="GO" id="GO:0051287">
    <property type="term" value="F:NAD binding"/>
    <property type="evidence" value="ECO:0007669"/>
    <property type="project" value="InterPro"/>
</dbReference>
<evidence type="ECO:0000256" key="1">
    <source>
        <dbReference type="ARBA" id="ARBA00005854"/>
    </source>
</evidence>
<evidence type="ECO:0000313" key="8">
    <source>
        <dbReference type="EMBL" id="PRR68817.1"/>
    </source>
</evidence>
<comment type="caution">
    <text evidence="8">The sequence shown here is derived from an EMBL/GenBank/DDBJ whole genome shotgun (WGS) entry which is preliminary data.</text>
</comment>
<dbReference type="InterPro" id="IPR006139">
    <property type="entry name" value="D-isomer_2_OHA_DH_cat_dom"/>
</dbReference>
<evidence type="ECO:0000259" key="7">
    <source>
        <dbReference type="Pfam" id="PF02826"/>
    </source>
</evidence>
<dbReference type="Proteomes" id="UP000239614">
    <property type="component" value="Unassembled WGS sequence"/>
</dbReference>
<dbReference type="PROSITE" id="PS00670">
    <property type="entry name" value="D_2_HYDROXYACID_DH_2"/>
    <property type="match status" value="1"/>
</dbReference>
<dbReference type="InterPro" id="IPR006140">
    <property type="entry name" value="D-isomer_DH_NAD-bd"/>
</dbReference>
<comment type="similarity">
    <text evidence="1 5">Belongs to the D-isomer specific 2-hydroxyacid dehydrogenase family.</text>
</comment>
<keyword evidence="3 5" id="KW-0560">Oxidoreductase</keyword>
<evidence type="ECO:0000256" key="4">
    <source>
        <dbReference type="ARBA" id="ARBA00023027"/>
    </source>
</evidence>
<dbReference type="Pfam" id="PF00389">
    <property type="entry name" value="2-Hacid_dh"/>
    <property type="match status" value="1"/>
</dbReference>
<accession>A0A2T0AK64</accession>
<organism evidence="8 9">
    <name type="scientific">Clostridium thermopalmarium DSM 5974</name>
    <dbReference type="NCBI Taxonomy" id="1121340"/>
    <lineage>
        <taxon>Bacteria</taxon>
        <taxon>Bacillati</taxon>
        <taxon>Bacillota</taxon>
        <taxon>Clostridia</taxon>
        <taxon>Eubacteriales</taxon>
        <taxon>Clostridiaceae</taxon>
        <taxon>Clostridium</taxon>
    </lineage>
</organism>
<dbReference type="RefSeq" id="WP_106024847.1">
    <property type="nucleotide sequence ID" value="NZ_PVXN01000069.1"/>
</dbReference>
<keyword evidence="2" id="KW-0028">Amino-acid biosynthesis</keyword>
<name>A0A2T0AK64_9CLOT</name>
<dbReference type="AlphaFoldDB" id="A0A2T0AK64"/>
<dbReference type="InterPro" id="IPR050857">
    <property type="entry name" value="D-2-hydroxyacid_DH"/>
</dbReference>
<dbReference type="PANTHER" id="PTHR42789">
    <property type="entry name" value="D-ISOMER SPECIFIC 2-HYDROXYACID DEHYDROGENASE FAMILY PROTEIN (AFU_ORTHOLOGUE AFUA_6G10090)"/>
    <property type="match status" value="1"/>
</dbReference>
<protein>
    <submittedName>
        <fullName evidence="8">D-3-phosphoglycerate dehydrogenase</fullName>
        <ecNumber evidence="8">1.1.1.95</ecNumber>
    </submittedName>
</protein>
<dbReference type="GO" id="GO:0004617">
    <property type="term" value="F:phosphoglycerate dehydrogenase activity"/>
    <property type="evidence" value="ECO:0007669"/>
    <property type="project" value="UniProtKB-EC"/>
</dbReference>
<dbReference type="InterPro" id="IPR029752">
    <property type="entry name" value="D-isomer_DH_CS1"/>
</dbReference>
<evidence type="ECO:0000313" key="9">
    <source>
        <dbReference type="Proteomes" id="UP000239614"/>
    </source>
</evidence>
<reference evidence="8 9" key="1">
    <citation type="submission" date="2018-03" db="EMBL/GenBank/DDBJ databases">
        <title>Genome sequence of Clostridium thermopalmarium DSM 5974.</title>
        <authorList>
            <person name="Poehlein A."/>
            <person name="Daniel R."/>
        </authorList>
    </citation>
    <scope>NUCLEOTIDE SEQUENCE [LARGE SCALE GENOMIC DNA]</scope>
    <source>
        <strain evidence="8 9">DSM 5974</strain>
    </source>
</reference>
<proteinExistence type="inferred from homology"/>
<dbReference type="PROSITE" id="PS00065">
    <property type="entry name" value="D_2_HYDROXYACID_DH_1"/>
    <property type="match status" value="1"/>
</dbReference>
<dbReference type="PANTHER" id="PTHR42789:SF1">
    <property type="entry name" value="D-ISOMER SPECIFIC 2-HYDROXYACID DEHYDROGENASE FAMILY PROTEIN (AFU_ORTHOLOGUE AFUA_6G10090)"/>
    <property type="match status" value="1"/>
</dbReference>
<evidence type="ECO:0000256" key="5">
    <source>
        <dbReference type="RuleBase" id="RU003719"/>
    </source>
</evidence>
<evidence type="ECO:0000259" key="6">
    <source>
        <dbReference type="Pfam" id="PF00389"/>
    </source>
</evidence>
<keyword evidence="4" id="KW-0520">NAD</keyword>
<dbReference type="Pfam" id="PF02826">
    <property type="entry name" value="2-Hacid_dh_C"/>
    <property type="match status" value="1"/>
</dbReference>
<dbReference type="FunFam" id="3.40.50.720:FF:000203">
    <property type="entry name" value="D-3-phosphoglycerate dehydrogenase (SerA)"/>
    <property type="match status" value="1"/>
</dbReference>
<dbReference type="CDD" id="cd12172">
    <property type="entry name" value="PGDH_like_2"/>
    <property type="match status" value="1"/>
</dbReference>
<dbReference type="GO" id="GO:0008652">
    <property type="term" value="P:amino acid biosynthetic process"/>
    <property type="evidence" value="ECO:0007669"/>
    <property type="project" value="UniProtKB-KW"/>
</dbReference>
<evidence type="ECO:0000256" key="3">
    <source>
        <dbReference type="ARBA" id="ARBA00023002"/>
    </source>
</evidence>
<dbReference type="OrthoDB" id="9805416at2"/>
<dbReference type="Gene3D" id="3.40.50.720">
    <property type="entry name" value="NAD(P)-binding Rossmann-like Domain"/>
    <property type="match status" value="2"/>
</dbReference>